<protein>
    <recommendedName>
        <fullName evidence="1">DUF397 domain-containing protein</fullName>
    </recommendedName>
</protein>
<proteinExistence type="predicted"/>
<name>A0A285JYR7_9ACTN</name>
<dbReference type="Pfam" id="PF04149">
    <property type="entry name" value="DUF397"/>
    <property type="match status" value="1"/>
</dbReference>
<gene>
    <name evidence="2" type="ORF">SAMN05421748_126135</name>
</gene>
<dbReference type="OrthoDB" id="3394800at2"/>
<feature type="domain" description="DUF397" evidence="1">
    <location>
        <begin position="10"/>
        <end position="59"/>
    </location>
</feature>
<keyword evidence="3" id="KW-1185">Reference proteome</keyword>
<evidence type="ECO:0000313" key="3">
    <source>
        <dbReference type="Proteomes" id="UP000219612"/>
    </source>
</evidence>
<dbReference type="AlphaFoldDB" id="A0A285JYR7"/>
<dbReference type="InterPro" id="IPR007278">
    <property type="entry name" value="DUF397"/>
</dbReference>
<dbReference type="EMBL" id="OBDY01000026">
    <property type="protein sequence ID" value="SNY64426.1"/>
    <property type="molecule type" value="Genomic_DNA"/>
</dbReference>
<evidence type="ECO:0000259" key="1">
    <source>
        <dbReference type="Pfam" id="PF04149"/>
    </source>
</evidence>
<sequence length="68" mass="7604">MTEAVWDNVVWRKSTRSTGNNACVEVAFLGDRVAVRDSKTPDSPVLIFSAAEWRSFIEWITKDSEGVA</sequence>
<evidence type="ECO:0000313" key="2">
    <source>
        <dbReference type="EMBL" id="SNY64426.1"/>
    </source>
</evidence>
<dbReference type="Proteomes" id="UP000219612">
    <property type="component" value="Unassembled WGS sequence"/>
</dbReference>
<organism evidence="2 3">
    <name type="scientific">Paractinoplanes atraurantiacus</name>
    <dbReference type="NCBI Taxonomy" id="1036182"/>
    <lineage>
        <taxon>Bacteria</taxon>
        <taxon>Bacillati</taxon>
        <taxon>Actinomycetota</taxon>
        <taxon>Actinomycetes</taxon>
        <taxon>Micromonosporales</taxon>
        <taxon>Micromonosporaceae</taxon>
        <taxon>Paractinoplanes</taxon>
    </lineage>
</organism>
<dbReference type="RefSeq" id="WP_097327103.1">
    <property type="nucleotide sequence ID" value="NZ_OBDY01000026.1"/>
</dbReference>
<accession>A0A285JYR7</accession>
<reference evidence="2 3" key="1">
    <citation type="submission" date="2017-09" db="EMBL/GenBank/DDBJ databases">
        <authorList>
            <person name="Ehlers B."/>
            <person name="Leendertz F.H."/>
        </authorList>
    </citation>
    <scope>NUCLEOTIDE SEQUENCE [LARGE SCALE GENOMIC DNA]</scope>
    <source>
        <strain evidence="2 3">CGMCC 4.6857</strain>
    </source>
</reference>